<dbReference type="Proteomes" id="UP000555836">
    <property type="component" value="Unassembled WGS sequence"/>
</dbReference>
<name>A0A7Y0S5S1_VIBPH</name>
<gene>
    <name evidence="1" type="ORF">HKB21_14735</name>
</gene>
<accession>A0A7Y0S5S1</accession>
<proteinExistence type="predicted"/>
<comment type="caution">
    <text evidence="1">The sequence shown here is derived from an EMBL/GenBank/DDBJ whole genome shotgun (WGS) entry which is preliminary data.</text>
</comment>
<dbReference type="AlphaFoldDB" id="A0A7Y0S5S1"/>
<sequence length="48" mass="5590">MRWFTTDLFFGVADFRLAEDDFFVEALLGEFTVSKADLLAERTLSLVW</sequence>
<organism evidence="1 2">
    <name type="scientific">Vibrio parahaemolyticus</name>
    <dbReference type="NCBI Taxonomy" id="670"/>
    <lineage>
        <taxon>Bacteria</taxon>
        <taxon>Pseudomonadati</taxon>
        <taxon>Pseudomonadota</taxon>
        <taxon>Gammaproteobacteria</taxon>
        <taxon>Vibrionales</taxon>
        <taxon>Vibrionaceae</taxon>
        <taxon>Vibrio</taxon>
    </lineage>
</organism>
<dbReference type="EMBL" id="JABCLD010001554">
    <property type="protein sequence ID" value="NMU26872.1"/>
    <property type="molecule type" value="Genomic_DNA"/>
</dbReference>
<dbReference type="RefSeq" id="WP_158090430.1">
    <property type="nucleotide sequence ID" value="NZ_CP046761.1"/>
</dbReference>
<evidence type="ECO:0000313" key="2">
    <source>
        <dbReference type="Proteomes" id="UP000555836"/>
    </source>
</evidence>
<protein>
    <submittedName>
        <fullName evidence="1">Uncharacterized protein</fullName>
    </submittedName>
</protein>
<evidence type="ECO:0000313" key="1">
    <source>
        <dbReference type="EMBL" id="NMU26872.1"/>
    </source>
</evidence>
<reference evidence="1 2" key="1">
    <citation type="submission" date="2020-04" db="EMBL/GenBank/DDBJ databases">
        <title>Whole-genome sequencing of Vibrio spp. from China reveals different genetic environments of blaCTX-M-14 among diverse lineages.</title>
        <authorList>
            <person name="Zheng Z."/>
            <person name="Ye L."/>
            <person name="Chen S."/>
        </authorList>
    </citation>
    <scope>NUCLEOTIDE SEQUENCE [LARGE SCALE GENOMIC DNA]</scope>
    <source>
        <strain evidence="1 2">Vb0574</strain>
    </source>
</reference>